<accession>A0A3N0Z076</accession>
<evidence type="ECO:0000256" key="1">
    <source>
        <dbReference type="SAM" id="MobiDB-lite"/>
    </source>
</evidence>
<name>A0A3N0Z076_ANAGA</name>
<reference evidence="2 3" key="1">
    <citation type="submission" date="2018-10" db="EMBL/GenBank/DDBJ databases">
        <title>Genome assembly for a Yunnan-Guizhou Plateau 3E fish, Anabarilius grahami (Regan), and its evolutionary and genetic applications.</title>
        <authorList>
            <person name="Jiang W."/>
        </authorList>
    </citation>
    <scope>NUCLEOTIDE SEQUENCE [LARGE SCALE GENOMIC DNA]</scope>
    <source>
        <strain evidence="2">AG-KIZ</strain>
        <tissue evidence="2">Muscle</tissue>
    </source>
</reference>
<comment type="caution">
    <text evidence="2">The sequence shown here is derived from an EMBL/GenBank/DDBJ whole genome shotgun (WGS) entry which is preliminary data.</text>
</comment>
<organism evidence="2 3">
    <name type="scientific">Anabarilius grahami</name>
    <name type="common">Kanglang fish</name>
    <name type="synonym">Barilius grahami</name>
    <dbReference type="NCBI Taxonomy" id="495550"/>
    <lineage>
        <taxon>Eukaryota</taxon>
        <taxon>Metazoa</taxon>
        <taxon>Chordata</taxon>
        <taxon>Craniata</taxon>
        <taxon>Vertebrata</taxon>
        <taxon>Euteleostomi</taxon>
        <taxon>Actinopterygii</taxon>
        <taxon>Neopterygii</taxon>
        <taxon>Teleostei</taxon>
        <taxon>Ostariophysi</taxon>
        <taxon>Cypriniformes</taxon>
        <taxon>Xenocyprididae</taxon>
        <taxon>Xenocypridinae</taxon>
        <taxon>Xenocypridinae incertae sedis</taxon>
        <taxon>Anabarilius</taxon>
    </lineage>
</organism>
<sequence length="69" mass="7547">MQTERRSKRSTHCATELYEWPDLGPTHTEVGVADGGKARGSGRPAQQKPSKGKTDLRAVIIARKASKRS</sequence>
<evidence type="ECO:0000313" key="3">
    <source>
        <dbReference type="Proteomes" id="UP000281406"/>
    </source>
</evidence>
<proteinExistence type="predicted"/>
<evidence type="ECO:0000313" key="2">
    <source>
        <dbReference type="EMBL" id="ROL51955.1"/>
    </source>
</evidence>
<dbReference type="EMBL" id="RJVU01018281">
    <property type="protein sequence ID" value="ROL51955.1"/>
    <property type="molecule type" value="Genomic_DNA"/>
</dbReference>
<feature type="region of interest" description="Disordered" evidence="1">
    <location>
        <begin position="21"/>
        <end position="54"/>
    </location>
</feature>
<dbReference type="Proteomes" id="UP000281406">
    <property type="component" value="Unassembled WGS sequence"/>
</dbReference>
<protein>
    <submittedName>
        <fullName evidence="2">Uncharacterized protein</fullName>
    </submittedName>
</protein>
<gene>
    <name evidence="2" type="ORF">DPX16_19474</name>
</gene>
<dbReference type="AlphaFoldDB" id="A0A3N0Z076"/>
<keyword evidence="3" id="KW-1185">Reference proteome</keyword>